<proteinExistence type="inferred from homology"/>
<dbReference type="GO" id="GO:0006508">
    <property type="term" value="P:proteolysis"/>
    <property type="evidence" value="ECO:0007669"/>
    <property type="project" value="UniProtKB-KW"/>
</dbReference>
<dbReference type="PANTHER" id="PTHR43731:SF14">
    <property type="entry name" value="PRESENILIN-ASSOCIATED RHOMBOID-LIKE PROTEIN, MITOCHONDRIAL"/>
    <property type="match status" value="1"/>
</dbReference>
<feature type="domain" description="Peptidase S54 rhomboid" evidence="8">
    <location>
        <begin position="92"/>
        <end position="243"/>
    </location>
</feature>
<reference evidence="9 10" key="1">
    <citation type="submission" date="2019-03" db="EMBL/GenBank/DDBJ databases">
        <title>Genomic Encyclopedia of Type Strains, Phase IV (KMG-IV): sequencing the most valuable type-strain genomes for metagenomic binning, comparative biology and taxonomic classification.</title>
        <authorList>
            <person name="Goeker M."/>
        </authorList>
    </citation>
    <scope>NUCLEOTIDE SEQUENCE [LARGE SCALE GENOMIC DNA]</scope>
    <source>
        <strain evidence="9 10">DSM 46770</strain>
    </source>
</reference>
<keyword evidence="5 7" id="KW-1133">Transmembrane helix</keyword>
<evidence type="ECO:0000256" key="6">
    <source>
        <dbReference type="ARBA" id="ARBA00023136"/>
    </source>
</evidence>
<dbReference type="OrthoDB" id="9814037at2"/>
<dbReference type="AlphaFoldDB" id="A0A4R6UYD4"/>
<gene>
    <name evidence="9" type="ORF">EV190_106142</name>
</gene>
<feature type="transmembrane region" description="Helical" evidence="7">
    <location>
        <begin position="224"/>
        <end position="242"/>
    </location>
</feature>
<keyword evidence="9" id="KW-0645">Protease</keyword>
<organism evidence="9 10">
    <name type="scientific">Actinorugispora endophytica</name>
    <dbReference type="NCBI Taxonomy" id="1605990"/>
    <lineage>
        <taxon>Bacteria</taxon>
        <taxon>Bacillati</taxon>
        <taxon>Actinomycetota</taxon>
        <taxon>Actinomycetes</taxon>
        <taxon>Streptosporangiales</taxon>
        <taxon>Nocardiopsidaceae</taxon>
        <taxon>Actinorugispora</taxon>
    </lineage>
</organism>
<accession>A0A4R6UYD4</accession>
<dbReference type="GO" id="GO:0016020">
    <property type="term" value="C:membrane"/>
    <property type="evidence" value="ECO:0007669"/>
    <property type="project" value="UniProtKB-SubCell"/>
</dbReference>
<feature type="transmembrane region" description="Helical" evidence="7">
    <location>
        <begin position="155"/>
        <end position="174"/>
    </location>
</feature>
<evidence type="ECO:0000313" key="10">
    <source>
        <dbReference type="Proteomes" id="UP000295281"/>
    </source>
</evidence>
<evidence type="ECO:0000256" key="2">
    <source>
        <dbReference type="ARBA" id="ARBA00009045"/>
    </source>
</evidence>
<keyword evidence="6 7" id="KW-0472">Membrane</keyword>
<evidence type="ECO:0000256" key="4">
    <source>
        <dbReference type="ARBA" id="ARBA00022801"/>
    </source>
</evidence>
<dbReference type="InterPro" id="IPR050925">
    <property type="entry name" value="Rhomboid_protease_S54"/>
</dbReference>
<evidence type="ECO:0000313" key="9">
    <source>
        <dbReference type="EMBL" id="TDQ52504.1"/>
    </source>
</evidence>
<keyword evidence="4" id="KW-0378">Hydrolase</keyword>
<sequence>MAGIPLSDDYLVRRVPVVTYSLVAVNVLVYLLSPMSMLATWYGADPGARLCAVDLYLLRWAAVPAELLTGQPLGAEAGAFTDCSGEVAKWPWLSSVTSMFLHGDSLHLAGNMVYLFVFGPCVEDRLGRFRFLAIYLLTGVVASYGFALSEGPVEVPLVGASGAISGVLGAYLIVQFRSRVITLLLGFLPVRLPGWMLVATYFALDYFLYLSLSLSPDGQNPVAYAAHVYGFVAGLLAGLLVYRVRWRAGARLSDVH</sequence>
<dbReference type="GO" id="GO:0004252">
    <property type="term" value="F:serine-type endopeptidase activity"/>
    <property type="evidence" value="ECO:0007669"/>
    <property type="project" value="InterPro"/>
</dbReference>
<dbReference type="PANTHER" id="PTHR43731">
    <property type="entry name" value="RHOMBOID PROTEASE"/>
    <property type="match status" value="1"/>
</dbReference>
<comment type="subcellular location">
    <subcellularLocation>
        <location evidence="1">Membrane</location>
        <topology evidence="1">Multi-pass membrane protein</topology>
    </subcellularLocation>
</comment>
<keyword evidence="3 7" id="KW-0812">Transmembrane</keyword>
<evidence type="ECO:0000256" key="5">
    <source>
        <dbReference type="ARBA" id="ARBA00022989"/>
    </source>
</evidence>
<dbReference type="SUPFAM" id="SSF144091">
    <property type="entry name" value="Rhomboid-like"/>
    <property type="match status" value="1"/>
</dbReference>
<comment type="similarity">
    <text evidence="2">Belongs to the peptidase S54 family.</text>
</comment>
<evidence type="ECO:0000256" key="1">
    <source>
        <dbReference type="ARBA" id="ARBA00004141"/>
    </source>
</evidence>
<dbReference type="InterPro" id="IPR022764">
    <property type="entry name" value="Peptidase_S54_rhomboid_dom"/>
</dbReference>
<feature type="transmembrane region" description="Helical" evidence="7">
    <location>
        <begin position="129"/>
        <end position="149"/>
    </location>
</feature>
<dbReference type="RefSeq" id="WP_133741397.1">
    <property type="nucleotide sequence ID" value="NZ_SNYN01000006.1"/>
</dbReference>
<dbReference type="EMBL" id="SNYN01000006">
    <property type="protein sequence ID" value="TDQ52504.1"/>
    <property type="molecule type" value="Genomic_DNA"/>
</dbReference>
<feature type="transmembrane region" description="Helical" evidence="7">
    <location>
        <begin position="12"/>
        <end position="32"/>
    </location>
</feature>
<evidence type="ECO:0000256" key="7">
    <source>
        <dbReference type="SAM" id="Phobius"/>
    </source>
</evidence>
<feature type="transmembrane region" description="Helical" evidence="7">
    <location>
        <begin position="181"/>
        <end position="204"/>
    </location>
</feature>
<keyword evidence="10" id="KW-1185">Reference proteome</keyword>
<name>A0A4R6UYD4_9ACTN</name>
<comment type="caution">
    <text evidence="9">The sequence shown here is derived from an EMBL/GenBank/DDBJ whole genome shotgun (WGS) entry which is preliminary data.</text>
</comment>
<dbReference type="Proteomes" id="UP000295281">
    <property type="component" value="Unassembled WGS sequence"/>
</dbReference>
<protein>
    <submittedName>
        <fullName evidence="9">Membrane associated rhomboid family serine protease</fullName>
    </submittedName>
</protein>
<evidence type="ECO:0000256" key="3">
    <source>
        <dbReference type="ARBA" id="ARBA00022692"/>
    </source>
</evidence>
<dbReference type="InterPro" id="IPR035952">
    <property type="entry name" value="Rhomboid-like_sf"/>
</dbReference>
<dbReference type="Pfam" id="PF01694">
    <property type="entry name" value="Rhomboid"/>
    <property type="match status" value="1"/>
</dbReference>
<dbReference type="Gene3D" id="1.20.1540.10">
    <property type="entry name" value="Rhomboid-like"/>
    <property type="match status" value="1"/>
</dbReference>
<evidence type="ECO:0000259" key="8">
    <source>
        <dbReference type="Pfam" id="PF01694"/>
    </source>
</evidence>